<keyword evidence="5" id="KW-0820">tRNA-binding</keyword>
<feature type="domain" description="Large ribosomal subunit protein uL5 C-terminal" evidence="8">
    <location>
        <begin position="85"/>
        <end position="177"/>
    </location>
</feature>
<evidence type="ECO:0000256" key="6">
    <source>
        <dbReference type="RuleBase" id="RU003930"/>
    </source>
</evidence>
<name>A0A0H4T9Y9_UNCZI</name>
<dbReference type="PANTHER" id="PTHR11994">
    <property type="entry name" value="60S RIBOSOMAL PROTEIN L11-RELATED"/>
    <property type="match status" value="1"/>
</dbReference>
<dbReference type="GO" id="GO:0000049">
    <property type="term" value="F:tRNA binding"/>
    <property type="evidence" value="ECO:0007669"/>
    <property type="project" value="UniProtKB-UniRule"/>
</dbReference>
<evidence type="ECO:0000256" key="4">
    <source>
        <dbReference type="ARBA" id="ARBA00035245"/>
    </source>
</evidence>
<comment type="subunit">
    <text evidence="5">Part of the 50S ribosomal subunit; part of the 5S rRNA/L5/L18/L25 subcomplex. Contacts the 5S rRNA and the P site tRNA. Forms a bridge to the 30S subunit in the 70S ribosome.</text>
</comment>
<dbReference type="GO" id="GO:0019843">
    <property type="term" value="F:rRNA binding"/>
    <property type="evidence" value="ECO:0007669"/>
    <property type="project" value="UniProtKB-UniRule"/>
</dbReference>
<dbReference type="GO" id="GO:0005840">
    <property type="term" value="C:ribosome"/>
    <property type="evidence" value="ECO:0007669"/>
    <property type="project" value="UniProtKB-KW"/>
</dbReference>
<evidence type="ECO:0000313" key="9">
    <source>
        <dbReference type="EMBL" id="AKQ03620.1"/>
    </source>
</evidence>
<feature type="domain" description="Large ribosomal subunit protein uL5 N-terminal" evidence="7">
    <location>
        <begin position="24"/>
        <end position="80"/>
    </location>
</feature>
<accession>A0A0H4T9Y9</accession>
<dbReference type="PIRSF" id="PIRSF002161">
    <property type="entry name" value="Ribosomal_L5"/>
    <property type="match status" value="1"/>
</dbReference>
<dbReference type="Pfam" id="PF00673">
    <property type="entry name" value="Ribosomal_L5_C"/>
    <property type="match status" value="1"/>
</dbReference>
<reference evidence="9" key="1">
    <citation type="journal article" date="2015" name="ISME J.">
        <title>Aquifer environment selects for microbial species cohorts in sediment and groundwater.</title>
        <authorList>
            <person name="Hug L.A."/>
            <person name="Thomas B.C."/>
            <person name="Brown C.T."/>
            <person name="Frischkorn K.R."/>
            <person name="Williams K.H."/>
            <person name="Tringe S.G."/>
            <person name="Banfield J.F."/>
        </authorList>
    </citation>
    <scope>NUCLEOTIDE SEQUENCE</scope>
</reference>
<keyword evidence="2 5" id="KW-0689">Ribosomal protein</keyword>
<dbReference type="GO" id="GO:0003735">
    <property type="term" value="F:structural constituent of ribosome"/>
    <property type="evidence" value="ECO:0007669"/>
    <property type="project" value="InterPro"/>
</dbReference>
<organism evidence="9">
    <name type="scientific">uncultured candidate division Zixibacteria bacterium Rifle_16ft_4_minimus_38126</name>
    <dbReference type="NCBI Taxonomy" id="1665171"/>
    <lineage>
        <taxon>Bacteria</taxon>
        <taxon>Pseudomonadati</taxon>
    </lineage>
</organism>
<sequence length="179" mass="19909">MTRLQEKFARETVPLLMKRFGYKNPMQVPRLDKIVVNCGVGEAMQNAKLLEAAMAELAAISGQKPAIRRAKRAISNFKLRAGAAIGCMVTLRGAKMYEFLDRLANVSVPRIRDFRGLPADGFDGRGNYNLGLTEQVIFPEIDYDKIAKVRGMNVSLVTTAKTDEEAMELLKGLGMPFRK</sequence>
<dbReference type="FunFam" id="3.30.1440.10:FF:000001">
    <property type="entry name" value="50S ribosomal protein L5"/>
    <property type="match status" value="1"/>
</dbReference>
<comment type="similarity">
    <text evidence="1 5 6">Belongs to the universal ribosomal protein uL5 family.</text>
</comment>
<dbReference type="InterPro" id="IPR022803">
    <property type="entry name" value="Ribosomal_uL5_dom_sf"/>
</dbReference>
<keyword evidence="3 5" id="KW-0687">Ribonucleoprotein</keyword>
<evidence type="ECO:0000259" key="7">
    <source>
        <dbReference type="Pfam" id="PF00281"/>
    </source>
</evidence>
<dbReference type="HAMAP" id="MF_01333_B">
    <property type="entry name" value="Ribosomal_uL5_B"/>
    <property type="match status" value="1"/>
</dbReference>
<dbReference type="AlphaFoldDB" id="A0A0H4T9Y9"/>
<dbReference type="EMBL" id="KT007017">
    <property type="protein sequence ID" value="AKQ03620.1"/>
    <property type="molecule type" value="Genomic_DNA"/>
</dbReference>
<dbReference type="GO" id="GO:1990904">
    <property type="term" value="C:ribonucleoprotein complex"/>
    <property type="evidence" value="ECO:0007669"/>
    <property type="project" value="UniProtKB-KW"/>
</dbReference>
<proteinExistence type="inferred from homology"/>
<evidence type="ECO:0000259" key="8">
    <source>
        <dbReference type="Pfam" id="PF00673"/>
    </source>
</evidence>
<gene>
    <name evidence="5" type="primary">rplE</name>
</gene>
<dbReference type="GO" id="GO:0006412">
    <property type="term" value="P:translation"/>
    <property type="evidence" value="ECO:0007669"/>
    <property type="project" value="UniProtKB-UniRule"/>
</dbReference>
<evidence type="ECO:0000256" key="2">
    <source>
        <dbReference type="ARBA" id="ARBA00022980"/>
    </source>
</evidence>
<dbReference type="Gene3D" id="3.30.1440.10">
    <property type="match status" value="1"/>
</dbReference>
<dbReference type="InterPro" id="IPR031310">
    <property type="entry name" value="Ribosomal_uL5_N"/>
</dbReference>
<dbReference type="SUPFAM" id="SSF55282">
    <property type="entry name" value="RL5-like"/>
    <property type="match status" value="1"/>
</dbReference>
<keyword evidence="5" id="KW-0699">rRNA-binding</keyword>
<keyword evidence="5" id="KW-0694">RNA-binding</keyword>
<evidence type="ECO:0000256" key="1">
    <source>
        <dbReference type="ARBA" id="ARBA00008553"/>
    </source>
</evidence>
<dbReference type="InterPro" id="IPR002132">
    <property type="entry name" value="Ribosomal_uL5"/>
</dbReference>
<dbReference type="InterPro" id="IPR020930">
    <property type="entry name" value="Ribosomal_uL5_bac-type"/>
</dbReference>
<dbReference type="Pfam" id="PF00281">
    <property type="entry name" value="Ribosomal_L5"/>
    <property type="match status" value="1"/>
</dbReference>
<protein>
    <recommendedName>
        <fullName evidence="4 5">Large ribosomal subunit protein uL5</fullName>
    </recommendedName>
</protein>
<dbReference type="NCBIfam" id="NF000585">
    <property type="entry name" value="PRK00010.1"/>
    <property type="match status" value="1"/>
</dbReference>
<comment type="function">
    <text evidence="5">This is 1 of the proteins that bind and probably mediate the attachment of the 5S RNA into the large ribosomal subunit, where it forms part of the central protuberance. In the 70S ribosome it contacts protein S13 of the 30S subunit (bridge B1b), connecting the 2 subunits; this bridge is implicated in subunit movement. Contacts the P site tRNA; the 5S rRNA and some of its associated proteins might help stabilize positioning of ribosome-bound tRNAs.</text>
</comment>
<evidence type="ECO:0000256" key="3">
    <source>
        <dbReference type="ARBA" id="ARBA00023274"/>
    </source>
</evidence>
<dbReference type="InterPro" id="IPR031309">
    <property type="entry name" value="Ribosomal_uL5_C"/>
</dbReference>
<evidence type="ECO:0000256" key="5">
    <source>
        <dbReference type="HAMAP-Rule" id="MF_01333"/>
    </source>
</evidence>